<protein>
    <recommendedName>
        <fullName evidence="8">TauD/TfdA-like domain-containing protein</fullName>
    </recommendedName>
</protein>
<evidence type="ECO:0000259" key="8">
    <source>
        <dbReference type="Pfam" id="PF02668"/>
    </source>
</evidence>
<evidence type="ECO:0000256" key="6">
    <source>
        <dbReference type="ARBA" id="ARBA00023004"/>
    </source>
</evidence>
<accession>A0A0G4FHI9</accession>
<evidence type="ECO:0000256" key="3">
    <source>
        <dbReference type="ARBA" id="ARBA00022723"/>
    </source>
</evidence>
<dbReference type="PANTHER" id="PTHR43779">
    <property type="entry name" value="DIOXYGENASE RV0097-RELATED"/>
    <property type="match status" value="1"/>
</dbReference>
<dbReference type="Proteomes" id="UP000041254">
    <property type="component" value="Unassembled WGS sequence"/>
</dbReference>
<keyword evidence="6" id="KW-0408">Iron</keyword>
<dbReference type="GO" id="GO:0046872">
    <property type="term" value="F:metal ion binding"/>
    <property type="evidence" value="ECO:0007669"/>
    <property type="project" value="UniProtKB-KW"/>
</dbReference>
<feature type="compositionally biased region" description="Polar residues" evidence="7">
    <location>
        <begin position="346"/>
        <end position="364"/>
    </location>
</feature>
<dbReference type="OrthoDB" id="10257314at2759"/>
<name>A0A0G4FHI9_VITBC</name>
<dbReference type="PhylomeDB" id="A0A0G4FHI9"/>
<dbReference type="AlphaFoldDB" id="A0A0G4FHI9"/>
<evidence type="ECO:0000313" key="10">
    <source>
        <dbReference type="Proteomes" id="UP000041254"/>
    </source>
</evidence>
<dbReference type="InterPro" id="IPR042098">
    <property type="entry name" value="TauD-like_sf"/>
</dbReference>
<dbReference type="EMBL" id="CDMY01000440">
    <property type="protein sequence ID" value="CEM12979.1"/>
    <property type="molecule type" value="Genomic_DNA"/>
</dbReference>
<dbReference type="InterPro" id="IPR051178">
    <property type="entry name" value="TfdA_dioxygenase"/>
</dbReference>
<keyword evidence="5" id="KW-0560">Oxidoreductase</keyword>
<reference evidence="9 10" key="1">
    <citation type="submission" date="2014-11" db="EMBL/GenBank/DDBJ databases">
        <authorList>
            <person name="Zhu J."/>
            <person name="Qi W."/>
            <person name="Song R."/>
        </authorList>
    </citation>
    <scope>NUCLEOTIDE SEQUENCE [LARGE SCALE GENOMIC DNA]</scope>
</reference>
<sequence>METDSTAKKRKLDEVEGGSSSVIQVGGLTVREVHPHGFGCEVLDEDLDLKNMSAQQMQAFKDLMDKYDVIVVHGQDFPETVDQVNVITSLQPHNKELIAKGHGNNFDTTDHPLVRNSVWPSEKYVKVVHPGYAWHVDGIAWSETPIIWSCLHCIKAPKKGGETLFASSVVCYDLLDEAVKAKIDRLTAEYYDDYQVHGWKLDWFGTHRTDDVEETRQLHAAEGTERSKRHVTHPLVHVSKDGKKSIYTGNHTLYRFIGPDGPMTPAETHKLTGEILTPGVQPEHVFVMRWKPNDVAFFNNRRMLHSPTIIERFKNEERHIKQCFLPAIEKVKSVDEAEREGLIKPATTSGAQKTSDASTVAASG</sequence>
<proteinExistence type="inferred from homology"/>
<evidence type="ECO:0000256" key="5">
    <source>
        <dbReference type="ARBA" id="ARBA00023002"/>
    </source>
</evidence>
<dbReference type="Pfam" id="PF02668">
    <property type="entry name" value="TauD"/>
    <property type="match status" value="1"/>
</dbReference>
<evidence type="ECO:0000256" key="4">
    <source>
        <dbReference type="ARBA" id="ARBA00022964"/>
    </source>
</evidence>
<dbReference type="GO" id="GO:0051213">
    <property type="term" value="F:dioxygenase activity"/>
    <property type="evidence" value="ECO:0007669"/>
    <property type="project" value="UniProtKB-KW"/>
</dbReference>
<gene>
    <name evidence="9" type="ORF">Vbra_9189</name>
</gene>
<dbReference type="VEuPathDB" id="CryptoDB:Vbra_9189"/>
<evidence type="ECO:0000256" key="2">
    <source>
        <dbReference type="ARBA" id="ARBA00005896"/>
    </source>
</evidence>
<feature type="region of interest" description="Disordered" evidence="7">
    <location>
        <begin position="341"/>
        <end position="364"/>
    </location>
</feature>
<evidence type="ECO:0000256" key="7">
    <source>
        <dbReference type="SAM" id="MobiDB-lite"/>
    </source>
</evidence>
<comment type="cofactor">
    <cofactor evidence="1">
        <name>Fe(2+)</name>
        <dbReference type="ChEBI" id="CHEBI:29033"/>
    </cofactor>
</comment>
<evidence type="ECO:0000313" key="9">
    <source>
        <dbReference type="EMBL" id="CEM12979.1"/>
    </source>
</evidence>
<evidence type="ECO:0000256" key="1">
    <source>
        <dbReference type="ARBA" id="ARBA00001954"/>
    </source>
</evidence>
<keyword evidence="10" id="KW-1185">Reference proteome</keyword>
<dbReference type="SUPFAM" id="SSF51197">
    <property type="entry name" value="Clavaminate synthase-like"/>
    <property type="match status" value="1"/>
</dbReference>
<comment type="similarity">
    <text evidence="2">Belongs to the TfdA dioxygenase family.</text>
</comment>
<dbReference type="PANTHER" id="PTHR43779:SF2">
    <property type="entry name" value="ALPHA-KETOGLUTARATE-DEPENDENT XANTHINE DIOXYGENASE XAN1"/>
    <property type="match status" value="1"/>
</dbReference>
<keyword evidence="4" id="KW-0223">Dioxygenase</keyword>
<feature type="domain" description="TauD/TfdA-like" evidence="8">
    <location>
        <begin position="35"/>
        <end position="323"/>
    </location>
</feature>
<dbReference type="InParanoid" id="A0A0G4FHI9"/>
<keyword evidence="3" id="KW-0479">Metal-binding</keyword>
<dbReference type="InterPro" id="IPR003819">
    <property type="entry name" value="TauD/TfdA-like"/>
</dbReference>
<organism evidence="9 10">
    <name type="scientific">Vitrella brassicaformis (strain CCMP3155)</name>
    <dbReference type="NCBI Taxonomy" id="1169540"/>
    <lineage>
        <taxon>Eukaryota</taxon>
        <taxon>Sar</taxon>
        <taxon>Alveolata</taxon>
        <taxon>Colpodellida</taxon>
        <taxon>Vitrellaceae</taxon>
        <taxon>Vitrella</taxon>
    </lineage>
</organism>
<dbReference type="Gene3D" id="3.60.130.10">
    <property type="entry name" value="Clavaminate synthase-like"/>
    <property type="match status" value="1"/>
</dbReference>